<feature type="transmembrane region" description="Helical" evidence="1">
    <location>
        <begin position="110"/>
        <end position="130"/>
    </location>
</feature>
<feature type="transmembrane region" description="Helical" evidence="1">
    <location>
        <begin position="161"/>
        <end position="187"/>
    </location>
</feature>
<dbReference type="OrthoDB" id="1679952at2"/>
<sequence>MPLGYILLMIVGVLVIFGFAHRVLDRMGLSDKGALIVIIAMILGSFIPDIPLGRLISINIGGAIIPIALCIYLIVRADEPKEKIRAVISSLVTGVAVFIVAKIIPNEPEAMIIEPMFIYGVIGGIVAYLFGRSRRSSFIGGILGIIINDIIQLAVNLSKGIIQPIVLGGAGFLDAIVLSGLISVMLAEFVGEIRERLQGGTAKKDLQYEGGGFTSSIGLDDESNAERANSKNQDKYDLDFEESRDDVVDDNSIVRITIERGENGERVQNKDNNE</sequence>
<protein>
    <submittedName>
        <fullName evidence="2">Uncharacterized membrane protein</fullName>
    </submittedName>
</protein>
<feature type="transmembrane region" description="Helical" evidence="1">
    <location>
        <begin position="6"/>
        <end position="24"/>
    </location>
</feature>
<accession>A0A1M4T0V9</accession>
<keyword evidence="1" id="KW-0472">Membrane</keyword>
<name>A0A1M4T0V9_9THEO</name>
<dbReference type="EMBL" id="FQVH01000001">
    <property type="protein sequence ID" value="SHE37897.1"/>
    <property type="molecule type" value="Genomic_DNA"/>
</dbReference>
<dbReference type="RefSeq" id="WP_073341193.1">
    <property type="nucleotide sequence ID" value="NZ_FQVH01000001.1"/>
</dbReference>
<dbReference type="InterPro" id="IPR011672">
    <property type="entry name" value="DUF1614"/>
</dbReference>
<dbReference type="STRING" id="1121256.SAMN02746089_00180"/>
<keyword evidence="1" id="KW-0812">Transmembrane</keyword>
<dbReference type="Pfam" id="PF07758">
    <property type="entry name" value="DUF1614"/>
    <property type="match status" value="1"/>
</dbReference>
<evidence type="ECO:0000256" key="1">
    <source>
        <dbReference type="SAM" id="Phobius"/>
    </source>
</evidence>
<organism evidence="2 3">
    <name type="scientific">Caldanaerobius fijiensis DSM 17918</name>
    <dbReference type="NCBI Taxonomy" id="1121256"/>
    <lineage>
        <taxon>Bacteria</taxon>
        <taxon>Bacillati</taxon>
        <taxon>Bacillota</taxon>
        <taxon>Clostridia</taxon>
        <taxon>Thermoanaerobacterales</taxon>
        <taxon>Thermoanaerobacteraceae</taxon>
        <taxon>Caldanaerobius</taxon>
    </lineage>
</organism>
<evidence type="ECO:0000313" key="3">
    <source>
        <dbReference type="Proteomes" id="UP000184088"/>
    </source>
</evidence>
<feature type="transmembrane region" description="Helical" evidence="1">
    <location>
        <begin position="33"/>
        <end position="50"/>
    </location>
</feature>
<evidence type="ECO:0000313" key="2">
    <source>
        <dbReference type="EMBL" id="SHE37897.1"/>
    </source>
</evidence>
<dbReference type="AlphaFoldDB" id="A0A1M4T0V9"/>
<proteinExistence type="predicted"/>
<feature type="transmembrane region" description="Helical" evidence="1">
    <location>
        <begin position="56"/>
        <end position="75"/>
    </location>
</feature>
<feature type="transmembrane region" description="Helical" evidence="1">
    <location>
        <begin position="137"/>
        <end position="155"/>
    </location>
</feature>
<feature type="transmembrane region" description="Helical" evidence="1">
    <location>
        <begin position="87"/>
        <end position="104"/>
    </location>
</feature>
<keyword evidence="1" id="KW-1133">Transmembrane helix</keyword>
<reference evidence="2 3" key="1">
    <citation type="submission" date="2016-11" db="EMBL/GenBank/DDBJ databases">
        <authorList>
            <person name="Jaros S."/>
            <person name="Januszkiewicz K."/>
            <person name="Wedrychowicz H."/>
        </authorList>
    </citation>
    <scope>NUCLEOTIDE SEQUENCE [LARGE SCALE GENOMIC DNA]</scope>
    <source>
        <strain evidence="2 3">DSM 17918</strain>
    </source>
</reference>
<dbReference type="Proteomes" id="UP000184088">
    <property type="component" value="Unassembled WGS sequence"/>
</dbReference>
<keyword evidence="3" id="KW-1185">Reference proteome</keyword>
<gene>
    <name evidence="2" type="ORF">SAMN02746089_00180</name>
</gene>